<sequence>MRILVTGSNGQVGQALKSISNEYFEIDFLFYDSSMLDITSLSKCQEVFSKVKPDYCINLAAYTAVDKAEEEKETAYLVNAEGVKYLAQVCKENKVVLIQISTDFVFDGNKNTPYTIEDKPNPINVYGASKLKGEEYIRTMLQQYYIVRTSWVYSDFGNNFKKTMLRLAKTRNELSVVNDQVGCPTDAVELSRFLMYLIQDKVTFGVYHYSGIKVCSWYDFAVSIFEEAGVKVEVRPIGSDEFAAKAKRPKYSVLK</sequence>
<organism evidence="8 9">
    <name type="scientific">Myroides phaeus</name>
    <dbReference type="NCBI Taxonomy" id="702745"/>
    <lineage>
        <taxon>Bacteria</taxon>
        <taxon>Pseudomonadati</taxon>
        <taxon>Bacteroidota</taxon>
        <taxon>Flavobacteriia</taxon>
        <taxon>Flavobacteriales</taxon>
        <taxon>Flavobacteriaceae</taxon>
        <taxon>Myroides</taxon>
    </lineage>
</organism>
<evidence type="ECO:0000256" key="1">
    <source>
        <dbReference type="ARBA" id="ARBA00004781"/>
    </source>
</evidence>
<feature type="domain" description="RmlD-like substrate binding" evidence="7">
    <location>
        <begin position="1"/>
        <end position="255"/>
    </location>
</feature>
<evidence type="ECO:0000256" key="4">
    <source>
        <dbReference type="ARBA" id="ARBA00017099"/>
    </source>
</evidence>
<keyword evidence="6" id="KW-0521">NADP</keyword>
<dbReference type="EC" id="1.1.1.133" evidence="3 6"/>
<comment type="pathway">
    <text evidence="1 6">Carbohydrate biosynthesis; dTDP-L-rhamnose biosynthesis.</text>
</comment>
<dbReference type="Gene3D" id="3.90.25.10">
    <property type="entry name" value="UDP-galactose 4-epimerase, domain 1"/>
    <property type="match status" value="1"/>
</dbReference>
<evidence type="ECO:0000256" key="2">
    <source>
        <dbReference type="ARBA" id="ARBA00010944"/>
    </source>
</evidence>
<dbReference type="NCBIfam" id="TIGR01214">
    <property type="entry name" value="rmlD"/>
    <property type="match status" value="1"/>
</dbReference>
<dbReference type="RefSeq" id="WP_090404677.1">
    <property type="nucleotide sequence ID" value="NZ_FNDQ01000001.1"/>
</dbReference>
<keyword evidence="9" id="KW-1185">Reference proteome</keyword>
<evidence type="ECO:0000259" key="7">
    <source>
        <dbReference type="Pfam" id="PF04321"/>
    </source>
</evidence>
<gene>
    <name evidence="8" type="ORF">SAMN05421818_101148</name>
</gene>
<dbReference type="GO" id="GO:0008831">
    <property type="term" value="F:dTDP-4-dehydrorhamnose reductase activity"/>
    <property type="evidence" value="ECO:0007669"/>
    <property type="project" value="UniProtKB-EC"/>
</dbReference>
<dbReference type="Proteomes" id="UP000243588">
    <property type="component" value="Unassembled WGS sequence"/>
</dbReference>
<accession>A0A1G8B5A7</accession>
<dbReference type="InterPro" id="IPR005913">
    <property type="entry name" value="dTDP_dehydrorham_reduct"/>
</dbReference>
<dbReference type="InterPro" id="IPR029903">
    <property type="entry name" value="RmlD-like-bd"/>
</dbReference>
<evidence type="ECO:0000256" key="6">
    <source>
        <dbReference type="RuleBase" id="RU364082"/>
    </source>
</evidence>
<dbReference type="GO" id="GO:0005829">
    <property type="term" value="C:cytosol"/>
    <property type="evidence" value="ECO:0007669"/>
    <property type="project" value="TreeGrafter"/>
</dbReference>
<protein>
    <recommendedName>
        <fullName evidence="4 6">dTDP-4-dehydrorhamnose reductase</fullName>
        <ecNumber evidence="3 6">1.1.1.133</ecNumber>
    </recommendedName>
</protein>
<evidence type="ECO:0000256" key="5">
    <source>
        <dbReference type="ARBA" id="ARBA00048200"/>
    </source>
</evidence>
<dbReference type="Gene3D" id="3.40.50.720">
    <property type="entry name" value="NAD(P)-binding Rossmann-like Domain"/>
    <property type="match status" value="1"/>
</dbReference>
<dbReference type="EMBL" id="FNDQ01000001">
    <property type="protein sequence ID" value="SDH28183.1"/>
    <property type="molecule type" value="Genomic_DNA"/>
</dbReference>
<dbReference type="STRING" id="702745.SAMN05421818_101148"/>
<keyword evidence="6" id="KW-0560">Oxidoreductase</keyword>
<comment type="catalytic activity">
    <reaction evidence="5">
        <text>dTDP-beta-L-rhamnose + NADP(+) = dTDP-4-dehydro-beta-L-rhamnose + NADPH + H(+)</text>
        <dbReference type="Rhea" id="RHEA:21796"/>
        <dbReference type="ChEBI" id="CHEBI:15378"/>
        <dbReference type="ChEBI" id="CHEBI:57510"/>
        <dbReference type="ChEBI" id="CHEBI:57783"/>
        <dbReference type="ChEBI" id="CHEBI:58349"/>
        <dbReference type="ChEBI" id="CHEBI:62830"/>
        <dbReference type="EC" id="1.1.1.133"/>
    </reaction>
</comment>
<evidence type="ECO:0000313" key="8">
    <source>
        <dbReference type="EMBL" id="SDH28183.1"/>
    </source>
</evidence>
<evidence type="ECO:0000313" key="9">
    <source>
        <dbReference type="Proteomes" id="UP000243588"/>
    </source>
</evidence>
<reference evidence="9" key="1">
    <citation type="submission" date="2016-10" db="EMBL/GenBank/DDBJ databases">
        <authorList>
            <person name="Varghese N."/>
            <person name="Submissions S."/>
        </authorList>
    </citation>
    <scope>NUCLEOTIDE SEQUENCE [LARGE SCALE GENOMIC DNA]</scope>
    <source>
        <strain evidence="9">DSM 23313</strain>
    </source>
</reference>
<dbReference type="PANTHER" id="PTHR10491:SF4">
    <property type="entry name" value="METHIONINE ADENOSYLTRANSFERASE 2 SUBUNIT BETA"/>
    <property type="match status" value="1"/>
</dbReference>
<dbReference type="Pfam" id="PF04321">
    <property type="entry name" value="RmlD_sub_bind"/>
    <property type="match status" value="1"/>
</dbReference>
<dbReference type="CDD" id="cd05254">
    <property type="entry name" value="dTDP_HR_like_SDR_e"/>
    <property type="match status" value="1"/>
</dbReference>
<dbReference type="UniPathway" id="UPA00124"/>
<dbReference type="GO" id="GO:0019305">
    <property type="term" value="P:dTDP-rhamnose biosynthetic process"/>
    <property type="evidence" value="ECO:0007669"/>
    <property type="project" value="UniProtKB-UniPathway"/>
</dbReference>
<name>A0A1G8B5A7_9FLAO</name>
<dbReference type="InterPro" id="IPR036291">
    <property type="entry name" value="NAD(P)-bd_dom_sf"/>
</dbReference>
<dbReference type="PANTHER" id="PTHR10491">
    <property type="entry name" value="DTDP-4-DEHYDRORHAMNOSE REDUCTASE"/>
    <property type="match status" value="1"/>
</dbReference>
<dbReference type="AlphaFoldDB" id="A0A1G8B5A7"/>
<comment type="function">
    <text evidence="6">Catalyzes the reduction of dTDP-6-deoxy-L-lyxo-4-hexulose to yield dTDP-L-rhamnose.</text>
</comment>
<dbReference type="SUPFAM" id="SSF51735">
    <property type="entry name" value="NAD(P)-binding Rossmann-fold domains"/>
    <property type="match status" value="1"/>
</dbReference>
<comment type="similarity">
    <text evidence="2 6">Belongs to the dTDP-4-dehydrorhamnose reductase family.</text>
</comment>
<evidence type="ECO:0000256" key="3">
    <source>
        <dbReference type="ARBA" id="ARBA00012929"/>
    </source>
</evidence>
<proteinExistence type="inferred from homology"/>